<gene>
    <name evidence="6" type="ORF">ACFQFQ_01910</name>
</gene>
<evidence type="ECO:0000256" key="1">
    <source>
        <dbReference type="ARBA" id="ARBA00009437"/>
    </source>
</evidence>
<comment type="similarity">
    <text evidence="1">Belongs to the LysR transcriptional regulatory family.</text>
</comment>
<reference evidence="7" key="1">
    <citation type="journal article" date="2019" name="Int. J. Syst. Evol. Microbiol.">
        <title>The Global Catalogue of Microorganisms (GCM) 10K type strain sequencing project: providing services to taxonomists for standard genome sequencing and annotation.</title>
        <authorList>
            <consortium name="The Broad Institute Genomics Platform"/>
            <consortium name="The Broad Institute Genome Sequencing Center for Infectious Disease"/>
            <person name="Wu L."/>
            <person name="Ma J."/>
        </authorList>
    </citation>
    <scope>NUCLEOTIDE SEQUENCE [LARGE SCALE GENOMIC DNA]</scope>
    <source>
        <strain evidence="7">CCUG 66188</strain>
    </source>
</reference>
<evidence type="ECO:0000313" key="6">
    <source>
        <dbReference type="EMBL" id="MFC6758540.1"/>
    </source>
</evidence>
<evidence type="ECO:0000259" key="5">
    <source>
        <dbReference type="PROSITE" id="PS50931"/>
    </source>
</evidence>
<dbReference type="Pfam" id="PF03466">
    <property type="entry name" value="LysR_substrate"/>
    <property type="match status" value="1"/>
</dbReference>
<evidence type="ECO:0000256" key="3">
    <source>
        <dbReference type="ARBA" id="ARBA00023125"/>
    </source>
</evidence>
<evidence type="ECO:0000256" key="2">
    <source>
        <dbReference type="ARBA" id="ARBA00023015"/>
    </source>
</evidence>
<comment type="caution">
    <text evidence="6">The sequence shown here is derived from an EMBL/GenBank/DDBJ whole genome shotgun (WGS) entry which is preliminary data.</text>
</comment>
<dbReference type="InterPro" id="IPR050389">
    <property type="entry name" value="LysR-type_TF"/>
</dbReference>
<dbReference type="SUPFAM" id="SSF53850">
    <property type="entry name" value="Periplasmic binding protein-like II"/>
    <property type="match status" value="1"/>
</dbReference>
<dbReference type="Gene3D" id="3.40.190.10">
    <property type="entry name" value="Periplasmic binding protein-like II"/>
    <property type="match status" value="2"/>
</dbReference>
<dbReference type="InterPro" id="IPR036388">
    <property type="entry name" value="WH-like_DNA-bd_sf"/>
</dbReference>
<evidence type="ECO:0000313" key="7">
    <source>
        <dbReference type="Proteomes" id="UP001596353"/>
    </source>
</evidence>
<protein>
    <submittedName>
        <fullName evidence="6">LysR family transcriptional regulator</fullName>
    </submittedName>
</protein>
<evidence type="ECO:0000256" key="4">
    <source>
        <dbReference type="ARBA" id="ARBA00023163"/>
    </source>
</evidence>
<accession>A0ABW2AYW3</accession>
<dbReference type="PANTHER" id="PTHR30118">
    <property type="entry name" value="HTH-TYPE TRANSCRIPTIONAL REGULATOR LEUO-RELATED"/>
    <property type="match status" value="1"/>
</dbReference>
<keyword evidence="7" id="KW-1185">Reference proteome</keyword>
<dbReference type="EMBL" id="JBHSWG010000001">
    <property type="protein sequence ID" value="MFC6758540.1"/>
    <property type="molecule type" value="Genomic_DNA"/>
</dbReference>
<proteinExistence type="inferred from homology"/>
<dbReference type="PROSITE" id="PS50931">
    <property type="entry name" value="HTH_LYSR"/>
    <property type="match status" value="1"/>
</dbReference>
<dbReference type="InterPro" id="IPR005119">
    <property type="entry name" value="LysR_subst-bd"/>
</dbReference>
<organism evidence="6 7">
    <name type="scientific">Sulfitobacter porphyrae</name>
    <dbReference type="NCBI Taxonomy" id="1246864"/>
    <lineage>
        <taxon>Bacteria</taxon>
        <taxon>Pseudomonadati</taxon>
        <taxon>Pseudomonadota</taxon>
        <taxon>Alphaproteobacteria</taxon>
        <taxon>Rhodobacterales</taxon>
        <taxon>Roseobacteraceae</taxon>
        <taxon>Sulfitobacter</taxon>
    </lineage>
</organism>
<dbReference type="PRINTS" id="PR00039">
    <property type="entry name" value="HTHLYSR"/>
</dbReference>
<dbReference type="SUPFAM" id="SSF46785">
    <property type="entry name" value="Winged helix' DNA-binding domain"/>
    <property type="match status" value="1"/>
</dbReference>
<dbReference type="Gene3D" id="1.10.10.10">
    <property type="entry name" value="Winged helix-like DNA-binding domain superfamily/Winged helix DNA-binding domain"/>
    <property type="match status" value="1"/>
</dbReference>
<dbReference type="Proteomes" id="UP001596353">
    <property type="component" value="Unassembled WGS sequence"/>
</dbReference>
<keyword evidence="4" id="KW-0804">Transcription</keyword>
<name>A0ABW2AYW3_9RHOB</name>
<dbReference type="InterPro" id="IPR036390">
    <property type="entry name" value="WH_DNA-bd_sf"/>
</dbReference>
<dbReference type="PANTHER" id="PTHR30118:SF15">
    <property type="entry name" value="TRANSCRIPTIONAL REGULATORY PROTEIN"/>
    <property type="match status" value="1"/>
</dbReference>
<dbReference type="InterPro" id="IPR000847">
    <property type="entry name" value="LysR_HTH_N"/>
</dbReference>
<keyword evidence="3" id="KW-0238">DNA-binding</keyword>
<sequence>MNDLGLLRILVAVHECGSTTGAAERLNVSQPSISQGLGRLRDITGDQMFIRGSRSMTPTSLATQLYLECRSPLNQLEGTFRADEPFDPKTTRDRFTIAFSDIGALTFLPPLVGALQKRAPGIRIEATPLEITQVDSLLKSGRLDFAIGKLETQDPALSQIDLIDQHYAAIVRRDHPTIQGALDEETFRNAAHAVVSDAAGHWQAVSHVVHADEPAFDVRLTLAQFNVLPATIRESNLIGVVPHRSAVAFSETWNLQVLDIPIPLPRFTVRLLAHKGTGQRRTAYDWMTTFIKDVLGSGPTDPGQV</sequence>
<feature type="domain" description="HTH lysR-type" evidence="5">
    <location>
        <begin position="1"/>
        <end position="59"/>
    </location>
</feature>
<keyword evidence="2" id="KW-0805">Transcription regulation</keyword>
<dbReference type="Pfam" id="PF00126">
    <property type="entry name" value="HTH_1"/>
    <property type="match status" value="1"/>
</dbReference>